<name>A0A0G2AL93_9BACT</name>
<protein>
    <submittedName>
        <fullName evidence="2">Uncharacterized protein</fullName>
    </submittedName>
</protein>
<dbReference type="Proteomes" id="UP000034054">
    <property type="component" value="Unassembled WGS sequence"/>
</dbReference>
<reference evidence="2 3" key="1">
    <citation type="journal article" date="2015" name="Nature">
        <title>rRNA introns, odd ribosomes, and small enigmatic genomes across a large radiation of phyla.</title>
        <authorList>
            <person name="Brown C.T."/>
            <person name="Hug L.A."/>
            <person name="Thomas B.C."/>
            <person name="Sharon I."/>
            <person name="Castelle C.J."/>
            <person name="Singh A."/>
            <person name="Wilkins M.J."/>
            <person name="Williams K.H."/>
            <person name="Banfield J.F."/>
        </authorList>
    </citation>
    <scope>NUCLEOTIDE SEQUENCE [LARGE SCALE GENOMIC DNA]</scope>
</reference>
<proteinExistence type="predicted"/>
<dbReference type="EMBL" id="LCRH01000003">
    <property type="protein sequence ID" value="KKW33404.1"/>
    <property type="molecule type" value="Genomic_DNA"/>
</dbReference>
<evidence type="ECO:0000313" key="3">
    <source>
        <dbReference type="Proteomes" id="UP000034054"/>
    </source>
</evidence>
<organism evidence="2 3">
    <name type="scientific">Candidatus Uhrbacteria bacterium GW2011_GWA2_52_8d</name>
    <dbReference type="NCBI Taxonomy" id="1618979"/>
    <lineage>
        <taxon>Bacteria</taxon>
        <taxon>Candidatus Uhriibacteriota</taxon>
    </lineage>
</organism>
<evidence type="ECO:0000313" key="2">
    <source>
        <dbReference type="EMBL" id="KKW33404.1"/>
    </source>
</evidence>
<feature type="transmembrane region" description="Helical" evidence="1">
    <location>
        <begin position="28"/>
        <end position="46"/>
    </location>
</feature>
<keyword evidence="1" id="KW-1133">Transmembrane helix</keyword>
<dbReference type="AlphaFoldDB" id="A0A0G2AL93"/>
<gene>
    <name evidence="2" type="ORF">UY76_C0003G0009</name>
</gene>
<keyword evidence="1" id="KW-0472">Membrane</keyword>
<keyword evidence="1" id="KW-0812">Transmembrane</keyword>
<accession>A0A0G2AL93</accession>
<comment type="caution">
    <text evidence="2">The sequence shown here is derived from an EMBL/GenBank/DDBJ whole genome shotgun (WGS) entry which is preliminary data.</text>
</comment>
<feature type="transmembrane region" description="Helical" evidence="1">
    <location>
        <begin position="6"/>
        <end position="21"/>
    </location>
</feature>
<feature type="transmembrane region" description="Helical" evidence="1">
    <location>
        <begin position="356"/>
        <end position="377"/>
    </location>
</feature>
<evidence type="ECO:0000256" key="1">
    <source>
        <dbReference type="SAM" id="Phobius"/>
    </source>
</evidence>
<sequence length="392" mass="45289">MIIWGAMAIPVLTAIVLLVWFKHKTVAWEFIIPFAVSIICIALFKFTTEKVQTADSEFWGGWATQAEYFERWDERVSCMHTKYCKRSVSRRRPDGSTHSDTERYACGTEHMYDVDIHPPRWVLHDSNGEHQSVSSAQFERLATMWGNRLFVELGRRYHSIDGDKFVATWDKDEATFVPVTTEHTYENRVQASTSIFNFQEVDLKTWNLYEYPGIGSYDQPSILGAHTDQTQEADLLLRIWNAKFGNGKQVKMFVLLFGPQTTLETGLAQENYWKGGNKNEFTLALGTDHAGKVTWAHIISWTEAGRLKIDVREHALHQEKLDLVELSQYMVDQVGKNFVRKPFADFSYLTVEPPGWAVALSYFLTLLANVGLSWWIIHNRHQEWTSDSEDLY</sequence>